<feature type="region of interest" description="Disordered" evidence="1">
    <location>
        <begin position="51"/>
        <end position="78"/>
    </location>
</feature>
<dbReference type="InParanoid" id="A0A200QQW6"/>
<gene>
    <name evidence="3" type="ORF">BVC80_1805g67</name>
</gene>
<sequence>MHLVLGVVVATAVALALHSNMASPNQIGDRLIFCSLGLITYLLKSWFHTSDISSTGTPFSSGKKKTDENDKDSRSNIDPVVMTANSRDALLSIVLKINGA</sequence>
<feature type="chain" id="PRO_5012284160" evidence="2">
    <location>
        <begin position="17"/>
        <end position="100"/>
    </location>
</feature>
<proteinExistence type="predicted"/>
<dbReference type="EMBL" id="MVGT01001340">
    <property type="protein sequence ID" value="OVA12859.1"/>
    <property type="molecule type" value="Genomic_DNA"/>
</dbReference>
<evidence type="ECO:0000313" key="4">
    <source>
        <dbReference type="Proteomes" id="UP000195402"/>
    </source>
</evidence>
<reference evidence="3 4" key="1">
    <citation type="journal article" date="2017" name="Mol. Plant">
        <title>The Genome of Medicinal Plant Macleaya cordata Provides New Insights into Benzylisoquinoline Alkaloids Metabolism.</title>
        <authorList>
            <person name="Liu X."/>
            <person name="Liu Y."/>
            <person name="Huang P."/>
            <person name="Ma Y."/>
            <person name="Qing Z."/>
            <person name="Tang Q."/>
            <person name="Cao H."/>
            <person name="Cheng P."/>
            <person name="Zheng Y."/>
            <person name="Yuan Z."/>
            <person name="Zhou Y."/>
            <person name="Liu J."/>
            <person name="Tang Z."/>
            <person name="Zhuo Y."/>
            <person name="Zhang Y."/>
            <person name="Yu L."/>
            <person name="Huang J."/>
            <person name="Yang P."/>
            <person name="Peng Q."/>
            <person name="Zhang J."/>
            <person name="Jiang W."/>
            <person name="Zhang Z."/>
            <person name="Lin K."/>
            <person name="Ro D.K."/>
            <person name="Chen X."/>
            <person name="Xiong X."/>
            <person name="Shang Y."/>
            <person name="Huang S."/>
            <person name="Zeng J."/>
        </authorList>
    </citation>
    <scope>NUCLEOTIDE SEQUENCE [LARGE SCALE GENOMIC DNA]</scope>
    <source>
        <strain evidence="4">cv. BLH2017</strain>
        <tissue evidence="3">Root</tissue>
    </source>
</reference>
<accession>A0A200QQW6</accession>
<evidence type="ECO:0000256" key="2">
    <source>
        <dbReference type="SAM" id="SignalP"/>
    </source>
</evidence>
<name>A0A200QQW6_MACCD</name>
<feature type="compositionally biased region" description="Basic and acidic residues" evidence="1">
    <location>
        <begin position="64"/>
        <end position="75"/>
    </location>
</feature>
<feature type="signal peptide" evidence="2">
    <location>
        <begin position="1"/>
        <end position="16"/>
    </location>
</feature>
<protein>
    <submittedName>
        <fullName evidence="3">Uncharacterized protein</fullName>
    </submittedName>
</protein>
<feature type="compositionally biased region" description="Polar residues" evidence="1">
    <location>
        <begin position="51"/>
        <end position="60"/>
    </location>
</feature>
<comment type="caution">
    <text evidence="3">The sequence shown here is derived from an EMBL/GenBank/DDBJ whole genome shotgun (WGS) entry which is preliminary data.</text>
</comment>
<dbReference type="Proteomes" id="UP000195402">
    <property type="component" value="Unassembled WGS sequence"/>
</dbReference>
<keyword evidence="2" id="KW-0732">Signal</keyword>
<keyword evidence="4" id="KW-1185">Reference proteome</keyword>
<dbReference type="AlphaFoldDB" id="A0A200QQW6"/>
<evidence type="ECO:0000256" key="1">
    <source>
        <dbReference type="SAM" id="MobiDB-lite"/>
    </source>
</evidence>
<organism evidence="3 4">
    <name type="scientific">Macleaya cordata</name>
    <name type="common">Five-seeded plume-poppy</name>
    <name type="synonym">Bocconia cordata</name>
    <dbReference type="NCBI Taxonomy" id="56857"/>
    <lineage>
        <taxon>Eukaryota</taxon>
        <taxon>Viridiplantae</taxon>
        <taxon>Streptophyta</taxon>
        <taxon>Embryophyta</taxon>
        <taxon>Tracheophyta</taxon>
        <taxon>Spermatophyta</taxon>
        <taxon>Magnoliopsida</taxon>
        <taxon>Ranunculales</taxon>
        <taxon>Papaveraceae</taxon>
        <taxon>Papaveroideae</taxon>
        <taxon>Macleaya</taxon>
    </lineage>
</organism>
<evidence type="ECO:0000313" key="3">
    <source>
        <dbReference type="EMBL" id="OVA12859.1"/>
    </source>
</evidence>